<evidence type="ECO:0000313" key="3">
    <source>
        <dbReference type="Proteomes" id="UP000321523"/>
    </source>
</evidence>
<feature type="region of interest" description="Disordered" evidence="1">
    <location>
        <begin position="1"/>
        <end position="35"/>
    </location>
</feature>
<gene>
    <name evidence="2" type="ORF">SAE02_75820</name>
</gene>
<evidence type="ECO:0000313" key="2">
    <source>
        <dbReference type="EMBL" id="GEO43434.1"/>
    </source>
</evidence>
<comment type="caution">
    <text evidence="2">The sequence shown here is derived from an EMBL/GenBank/DDBJ whole genome shotgun (WGS) entry which is preliminary data.</text>
</comment>
<keyword evidence="3" id="KW-1185">Reference proteome</keyword>
<name>A0A512E3X9_9PROT</name>
<protein>
    <submittedName>
        <fullName evidence="2">Uncharacterized protein</fullName>
    </submittedName>
</protein>
<dbReference type="EMBL" id="BJYZ01000084">
    <property type="protein sequence ID" value="GEO43434.1"/>
    <property type="molecule type" value="Genomic_DNA"/>
</dbReference>
<reference evidence="2 3" key="1">
    <citation type="submission" date="2019-07" db="EMBL/GenBank/DDBJ databases">
        <title>Whole genome shotgun sequence of Skermanella aerolata NBRC 106429.</title>
        <authorList>
            <person name="Hosoyama A."/>
            <person name="Uohara A."/>
            <person name="Ohji S."/>
            <person name="Ichikawa N."/>
        </authorList>
    </citation>
    <scope>NUCLEOTIDE SEQUENCE [LARGE SCALE GENOMIC DNA]</scope>
    <source>
        <strain evidence="2 3">NBRC 106429</strain>
    </source>
</reference>
<organism evidence="2 3">
    <name type="scientific">Skermanella aerolata</name>
    <dbReference type="NCBI Taxonomy" id="393310"/>
    <lineage>
        <taxon>Bacteria</taxon>
        <taxon>Pseudomonadati</taxon>
        <taxon>Pseudomonadota</taxon>
        <taxon>Alphaproteobacteria</taxon>
        <taxon>Rhodospirillales</taxon>
        <taxon>Azospirillaceae</taxon>
        <taxon>Skermanella</taxon>
    </lineage>
</organism>
<proteinExistence type="predicted"/>
<accession>A0A512E3X9</accession>
<dbReference type="Proteomes" id="UP000321523">
    <property type="component" value="Unassembled WGS sequence"/>
</dbReference>
<sequence length="101" mass="10758">MLPIRKQPAPAVGEVPETPGSGGPNTIRPASTCRPAATAGPIIARSLSARPTGEMALDAESRGWSRCGLRLIGDMLLCARAEPEPFQMEHAMEEREEPDHG</sequence>
<evidence type="ECO:0000256" key="1">
    <source>
        <dbReference type="SAM" id="MobiDB-lite"/>
    </source>
</evidence>
<dbReference type="AlphaFoldDB" id="A0A512E3X9"/>